<keyword evidence="4" id="KW-1185">Reference proteome</keyword>
<evidence type="ECO:0000256" key="1">
    <source>
        <dbReference type="SAM" id="Phobius"/>
    </source>
</evidence>
<gene>
    <name evidence="3" type="ORF">GS399_11585</name>
</gene>
<dbReference type="AlphaFoldDB" id="A0A7K1YAL4"/>
<feature type="transmembrane region" description="Helical" evidence="1">
    <location>
        <begin position="68"/>
        <end position="89"/>
    </location>
</feature>
<evidence type="ECO:0000259" key="2">
    <source>
        <dbReference type="Pfam" id="PF06580"/>
    </source>
</evidence>
<accession>A0A7K1YAL4</accession>
<dbReference type="RefSeq" id="WP_160844799.1">
    <property type="nucleotide sequence ID" value="NZ_WVHT01000005.1"/>
</dbReference>
<evidence type="ECO:0000313" key="3">
    <source>
        <dbReference type="EMBL" id="MXV51614.1"/>
    </source>
</evidence>
<feature type="domain" description="Signal transduction histidine kinase internal region" evidence="2">
    <location>
        <begin position="150"/>
        <end position="228"/>
    </location>
</feature>
<dbReference type="Proteomes" id="UP000466586">
    <property type="component" value="Unassembled WGS sequence"/>
</dbReference>
<feature type="transmembrane region" description="Helical" evidence="1">
    <location>
        <begin position="109"/>
        <end position="130"/>
    </location>
</feature>
<dbReference type="Pfam" id="PF06580">
    <property type="entry name" value="His_kinase"/>
    <property type="match status" value="1"/>
</dbReference>
<protein>
    <submittedName>
        <fullName evidence="3">Histidine kinase</fullName>
    </submittedName>
</protein>
<proteinExistence type="predicted"/>
<name>A0A7K1YAL4_9SPHI</name>
<dbReference type="InterPro" id="IPR010559">
    <property type="entry name" value="Sig_transdc_His_kin_internal"/>
</dbReference>
<keyword evidence="1" id="KW-0472">Membrane</keyword>
<dbReference type="PANTHER" id="PTHR34220:SF7">
    <property type="entry name" value="SENSOR HISTIDINE KINASE YPDA"/>
    <property type="match status" value="1"/>
</dbReference>
<reference evidence="3 4" key="1">
    <citation type="submission" date="2019-11" db="EMBL/GenBank/DDBJ databases">
        <title>Pedobacter sp. HMF7647 Genome sequencing and assembly.</title>
        <authorList>
            <person name="Kang H."/>
            <person name="Kim H."/>
            <person name="Joh K."/>
        </authorList>
    </citation>
    <scope>NUCLEOTIDE SEQUENCE [LARGE SCALE GENOMIC DNA]</scope>
    <source>
        <strain evidence="3 4">HMF7647</strain>
    </source>
</reference>
<evidence type="ECO:0000313" key="4">
    <source>
        <dbReference type="Proteomes" id="UP000466586"/>
    </source>
</evidence>
<dbReference type="GO" id="GO:0000155">
    <property type="term" value="F:phosphorelay sensor kinase activity"/>
    <property type="evidence" value="ECO:0007669"/>
    <property type="project" value="InterPro"/>
</dbReference>
<dbReference type="SUPFAM" id="SSF55874">
    <property type="entry name" value="ATPase domain of HSP90 chaperone/DNA topoisomerase II/histidine kinase"/>
    <property type="match status" value="1"/>
</dbReference>
<dbReference type="Gene3D" id="3.30.565.10">
    <property type="entry name" value="Histidine kinase-like ATPase, C-terminal domain"/>
    <property type="match status" value="1"/>
</dbReference>
<feature type="transmembrane region" description="Helical" evidence="1">
    <location>
        <begin position="36"/>
        <end position="56"/>
    </location>
</feature>
<organism evidence="3 4">
    <name type="scientific">Hufsiella arboris</name>
    <dbReference type="NCBI Taxonomy" id="2695275"/>
    <lineage>
        <taxon>Bacteria</taxon>
        <taxon>Pseudomonadati</taxon>
        <taxon>Bacteroidota</taxon>
        <taxon>Sphingobacteriia</taxon>
        <taxon>Sphingobacteriales</taxon>
        <taxon>Sphingobacteriaceae</taxon>
        <taxon>Hufsiella</taxon>
    </lineage>
</organism>
<dbReference type="GO" id="GO:0016020">
    <property type="term" value="C:membrane"/>
    <property type="evidence" value="ECO:0007669"/>
    <property type="project" value="InterPro"/>
</dbReference>
<keyword evidence="3" id="KW-0418">Kinase</keyword>
<keyword evidence="1" id="KW-1133">Transmembrane helix</keyword>
<dbReference type="PANTHER" id="PTHR34220">
    <property type="entry name" value="SENSOR HISTIDINE KINASE YPDA"/>
    <property type="match status" value="1"/>
</dbReference>
<comment type="caution">
    <text evidence="3">The sequence shown here is derived from an EMBL/GenBank/DDBJ whole genome shotgun (WGS) entry which is preliminary data.</text>
</comment>
<keyword evidence="1" id="KW-0812">Transmembrane</keyword>
<dbReference type="EMBL" id="WVHT01000005">
    <property type="protein sequence ID" value="MXV51614.1"/>
    <property type="molecule type" value="Genomic_DNA"/>
</dbReference>
<feature type="transmembrane region" description="Helical" evidence="1">
    <location>
        <begin position="7"/>
        <end position="24"/>
    </location>
</feature>
<dbReference type="InterPro" id="IPR036890">
    <property type="entry name" value="HATPase_C_sf"/>
</dbReference>
<keyword evidence="3" id="KW-0808">Transferase</keyword>
<dbReference type="InterPro" id="IPR050640">
    <property type="entry name" value="Bact_2-comp_sensor_kinase"/>
</dbReference>
<sequence length="335" mass="39222">MNKIRQIILHTAVWAAILLFFVFVGSDHGNVTMKTVVIYVYFGLINIGIFYVNYLFLLPRYLTNQKYWAFVVSVLFLIIASAFIKYGLAEYFKEYVLIRENEHLSFYKYFLAAIFTSTFVIVLSSGLKFGSDWFVNEKVKKSLEKEKLTAELAFLKSQINPHFLLNSLNNIYSLAYQQSAKTPEAVLKLSEILRYMLYESNDEKVDLAKEVRYLENFIELQRIRLKDKAFVNFEVICGDSHQMIVPMMLIPFVENAFKHGIANDEAHPINIRLEIKDGKLIFQVKNRKNKQNKDITGGIGLHNIQRRLDLLYKGKYMLDIRDDDEVYYCKLYLDL</sequence>